<dbReference type="SUPFAM" id="SSF53271">
    <property type="entry name" value="PRTase-like"/>
    <property type="match status" value="1"/>
</dbReference>
<dbReference type="InterPro" id="IPR029057">
    <property type="entry name" value="PRTase-like"/>
</dbReference>
<dbReference type="CDD" id="cd06223">
    <property type="entry name" value="PRTases_typeI"/>
    <property type="match status" value="1"/>
</dbReference>
<accession>A0A446CIL7</accession>
<keyword evidence="3" id="KW-0328">Glycosyltransferase</keyword>
<feature type="region of interest" description="Disordered" evidence="1">
    <location>
        <begin position="238"/>
        <end position="266"/>
    </location>
</feature>
<dbReference type="RefSeq" id="WP_129241382.1">
    <property type="nucleotide sequence ID" value="NZ_UFQC01000012.1"/>
</dbReference>
<reference evidence="3 4" key="1">
    <citation type="submission" date="2018-07" db="EMBL/GenBank/DDBJ databases">
        <authorList>
            <person name="Peeters C."/>
        </authorList>
    </citation>
    <scope>NUCLEOTIDE SEQUENCE [LARGE SCALE GENOMIC DNA]</scope>
    <source>
        <strain evidence="3 4">LMG 30378</strain>
    </source>
</reference>
<feature type="domain" description="Phosphoribosyltransferase" evidence="2">
    <location>
        <begin position="75"/>
        <end position="210"/>
    </location>
</feature>
<dbReference type="OrthoDB" id="8639051at2"/>
<protein>
    <submittedName>
        <fullName evidence="3">Orotate phosphoribosyltransferase</fullName>
        <ecNumber evidence="3">2.4.2.10</ecNumber>
    </submittedName>
</protein>
<dbReference type="GO" id="GO:0004588">
    <property type="term" value="F:orotate phosphoribosyltransferase activity"/>
    <property type="evidence" value="ECO:0007669"/>
    <property type="project" value="UniProtKB-EC"/>
</dbReference>
<dbReference type="Gene3D" id="3.40.50.2020">
    <property type="match status" value="1"/>
</dbReference>
<evidence type="ECO:0000313" key="3">
    <source>
        <dbReference type="EMBL" id="SSW67641.1"/>
    </source>
</evidence>
<dbReference type="PANTHER" id="PTHR43218:SF1">
    <property type="entry name" value="PHOSPHORIBOSYLTRANSFERASE"/>
    <property type="match status" value="1"/>
</dbReference>
<gene>
    <name evidence="3" type="primary">pyrE_3</name>
    <name evidence="3" type="ORF">AVE30378_02678</name>
</gene>
<evidence type="ECO:0000259" key="2">
    <source>
        <dbReference type="Pfam" id="PF00156"/>
    </source>
</evidence>
<sequence length="266" mass="28115">MTATHDPIPAGAPAFDATTDYWQEIVGADALSLPLDPPYVRGYPARLPDGRYLVLPLRGVPGDPERCVASLIANQASLDVADALAGFMAERARAFGAEMVVGLPTLGLAFAPMVARGLGFKRYVPFGYSRKYWYDERLAVPVRSLTTPDAGKLLYVDPNLAGSLAGRRVLVVDDAVSTGQTMVSALELLARCGAEVAGIVVAMCQGERWRARLVDGNGAPIPVACAFESPRMRRVPGGWAPEKAWPTGIPGPGAGKSPALRSSPDS</sequence>
<dbReference type="NCBIfam" id="NF004689">
    <property type="entry name" value="PRK06031.1"/>
    <property type="match status" value="1"/>
</dbReference>
<keyword evidence="3" id="KW-0808">Transferase</keyword>
<dbReference type="AlphaFoldDB" id="A0A446CIL7"/>
<dbReference type="EMBL" id="UFQC01000012">
    <property type="protein sequence ID" value="SSW67641.1"/>
    <property type="molecule type" value="Genomic_DNA"/>
</dbReference>
<evidence type="ECO:0000256" key="1">
    <source>
        <dbReference type="SAM" id="MobiDB-lite"/>
    </source>
</evidence>
<proteinExistence type="predicted"/>
<dbReference type="InterPro" id="IPR000836">
    <property type="entry name" value="PRTase_dom"/>
</dbReference>
<dbReference type="Proteomes" id="UP000289465">
    <property type="component" value="Unassembled WGS sequence"/>
</dbReference>
<evidence type="ECO:0000313" key="4">
    <source>
        <dbReference type="Proteomes" id="UP000289465"/>
    </source>
</evidence>
<dbReference type="PANTHER" id="PTHR43218">
    <property type="entry name" value="PHOSPHORIBOSYLTRANSFERASE-RELATED"/>
    <property type="match status" value="1"/>
</dbReference>
<dbReference type="EC" id="2.4.2.10" evidence="3"/>
<organism evidence="3 4">
    <name type="scientific">Achromobacter veterisilvae</name>
    <dbReference type="NCBI Taxonomy" id="2069367"/>
    <lineage>
        <taxon>Bacteria</taxon>
        <taxon>Pseudomonadati</taxon>
        <taxon>Pseudomonadota</taxon>
        <taxon>Betaproteobacteria</taxon>
        <taxon>Burkholderiales</taxon>
        <taxon>Alcaligenaceae</taxon>
        <taxon>Achromobacter</taxon>
    </lineage>
</organism>
<dbReference type="Pfam" id="PF00156">
    <property type="entry name" value="Pribosyltran"/>
    <property type="match status" value="1"/>
</dbReference>
<name>A0A446CIL7_9BURK</name>